<name>A0A6J8BML4_MYTCO</name>
<dbReference type="PANTHER" id="PTHR24198">
    <property type="entry name" value="ANKYRIN REPEAT AND PROTEIN KINASE DOMAIN-CONTAINING PROTEIN"/>
    <property type="match status" value="1"/>
</dbReference>
<evidence type="ECO:0000256" key="3">
    <source>
        <dbReference type="PROSITE-ProRule" id="PRU00023"/>
    </source>
</evidence>
<gene>
    <name evidence="4" type="ORF">MCOR_20207</name>
</gene>
<feature type="repeat" description="ANK" evidence="3">
    <location>
        <begin position="46"/>
        <end position="78"/>
    </location>
</feature>
<dbReference type="InterPro" id="IPR002110">
    <property type="entry name" value="Ankyrin_rpt"/>
</dbReference>
<evidence type="ECO:0000313" key="4">
    <source>
        <dbReference type="EMBL" id="CAC5384581.1"/>
    </source>
</evidence>
<dbReference type="OrthoDB" id="6022754at2759"/>
<protein>
    <submittedName>
        <fullName evidence="4">ANKRD28</fullName>
    </submittedName>
</protein>
<dbReference type="PROSITE" id="PS50088">
    <property type="entry name" value="ANK_REPEAT"/>
    <property type="match status" value="3"/>
</dbReference>
<evidence type="ECO:0000256" key="2">
    <source>
        <dbReference type="ARBA" id="ARBA00023043"/>
    </source>
</evidence>
<dbReference type="EMBL" id="CACVKT020003597">
    <property type="protein sequence ID" value="CAC5384581.1"/>
    <property type="molecule type" value="Genomic_DNA"/>
</dbReference>
<keyword evidence="5" id="KW-1185">Reference proteome</keyword>
<dbReference type="SMART" id="SM00248">
    <property type="entry name" value="ANK"/>
    <property type="match status" value="9"/>
</dbReference>
<keyword evidence="2 3" id="KW-0040">ANK repeat</keyword>
<proteinExistence type="predicted"/>
<dbReference type="Pfam" id="PF13637">
    <property type="entry name" value="Ank_4"/>
    <property type="match status" value="1"/>
</dbReference>
<dbReference type="Gene3D" id="3.30.460.90">
    <property type="match status" value="1"/>
</dbReference>
<dbReference type="PROSITE" id="PS50297">
    <property type="entry name" value="ANK_REP_REGION"/>
    <property type="match status" value="2"/>
</dbReference>
<evidence type="ECO:0000256" key="1">
    <source>
        <dbReference type="ARBA" id="ARBA00022737"/>
    </source>
</evidence>
<organism evidence="4 5">
    <name type="scientific">Mytilus coruscus</name>
    <name type="common">Sea mussel</name>
    <dbReference type="NCBI Taxonomy" id="42192"/>
    <lineage>
        <taxon>Eukaryota</taxon>
        <taxon>Metazoa</taxon>
        <taxon>Spiralia</taxon>
        <taxon>Lophotrochozoa</taxon>
        <taxon>Mollusca</taxon>
        <taxon>Bivalvia</taxon>
        <taxon>Autobranchia</taxon>
        <taxon>Pteriomorphia</taxon>
        <taxon>Mytilida</taxon>
        <taxon>Mytiloidea</taxon>
        <taxon>Mytilidae</taxon>
        <taxon>Mytilinae</taxon>
        <taxon>Mytilus</taxon>
    </lineage>
</organism>
<evidence type="ECO:0000313" key="5">
    <source>
        <dbReference type="Proteomes" id="UP000507470"/>
    </source>
</evidence>
<dbReference type="Gene3D" id="1.25.40.20">
    <property type="entry name" value="Ankyrin repeat-containing domain"/>
    <property type="match status" value="3"/>
</dbReference>
<sequence length="563" mass="63165">MLASQSVWYDDANPFHRLLKASQDGNLEQIRYLLDSGVNINRANETGLTALIVAAFANNAQSCKMLLENGAKIDQKDIGGYTALHLTTSIETTNVLLQYITDDNKKELINAKTKYGRTPLHEAALHGPAEKVLALLSNEALVDAEDSSGATSLHYTVSRSVSADITTIKAMITAGANVNKRNVYKQTPLAVACKHHQCMQKAIRIMIKAGADLGIQAIDGNTALHVLFFGNAIFEPQLTVAEVEEIVTANRKCLETVNVFGELPVHYAFSKCHSEEIIFRLLSYSSDSLDLSDALGRTILHLACEQNYLQILENYLGNSILANKTDCLGRSILHYGCRFSENGLSVKLILKSKAFNKFHQTDYFGFTAYQYARTRNTEIETKLLKVFNDHMETIIYMRNAELFKTRTDKPHRYSEIVKESKDLSMLLDNIVVKSNNSFPSNLRPVKSAEDYVRQIWMTCNTPLKNMENFSAQKRKVEGFMKKLIHYIAELDDRFSGTLVMRGSSYEGTIADERGDFDYVLVIDDLSSLCNVKEDKNDPPGFVQVRLLPDKDPGIFREFFDADG</sequence>
<reference evidence="4 5" key="1">
    <citation type="submission" date="2020-06" db="EMBL/GenBank/DDBJ databases">
        <authorList>
            <person name="Li R."/>
            <person name="Bekaert M."/>
        </authorList>
    </citation>
    <scope>NUCLEOTIDE SEQUENCE [LARGE SCALE GENOMIC DNA]</scope>
    <source>
        <strain evidence="5">wild</strain>
    </source>
</reference>
<dbReference type="PRINTS" id="PR01415">
    <property type="entry name" value="ANKYRIN"/>
</dbReference>
<accession>A0A6J8BML4</accession>
<dbReference type="Pfam" id="PF00023">
    <property type="entry name" value="Ank"/>
    <property type="match status" value="1"/>
</dbReference>
<dbReference type="InterPro" id="IPR036770">
    <property type="entry name" value="Ankyrin_rpt-contain_sf"/>
</dbReference>
<keyword evidence="1" id="KW-0677">Repeat</keyword>
<dbReference type="Proteomes" id="UP000507470">
    <property type="component" value="Unassembled WGS sequence"/>
</dbReference>
<dbReference type="AlphaFoldDB" id="A0A6J8BML4"/>
<feature type="repeat" description="ANK" evidence="3">
    <location>
        <begin position="115"/>
        <end position="147"/>
    </location>
</feature>
<feature type="repeat" description="ANK" evidence="3">
    <location>
        <begin position="148"/>
        <end position="183"/>
    </location>
</feature>
<dbReference type="SUPFAM" id="SSF48403">
    <property type="entry name" value="Ankyrin repeat"/>
    <property type="match status" value="1"/>
</dbReference>
<dbReference type="PANTHER" id="PTHR24198:SF165">
    <property type="entry name" value="ANKYRIN REPEAT-CONTAINING PROTEIN-RELATED"/>
    <property type="match status" value="1"/>
</dbReference>